<gene>
    <name evidence="2" type="ORF">IV203_002806</name>
</gene>
<feature type="compositionally biased region" description="Polar residues" evidence="1">
    <location>
        <begin position="671"/>
        <end position="698"/>
    </location>
</feature>
<evidence type="ECO:0000313" key="3">
    <source>
        <dbReference type="Proteomes" id="UP000693970"/>
    </source>
</evidence>
<dbReference type="EMBL" id="JAGRRH010000016">
    <property type="protein sequence ID" value="KAG7353451.1"/>
    <property type="molecule type" value="Genomic_DNA"/>
</dbReference>
<accession>A0A9K3L242</accession>
<name>A0A9K3L242_9STRA</name>
<organism evidence="2 3">
    <name type="scientific">Nitzschia inconspicua</name>
    <dbReference type="NCBI Taxonomy" id="303405"/>
    <lineage>
        <taxon>Eukaryota</taxon>
        <taxon>Sar</taxon>
        <taxon>Stramenopiles</taxon>
        <taxon>Ochrophyta</taxon>
        <taxon>Bacillariophyta</taxon>
        <taxon>Bacillariophyceae</taxon>
        <taxon>Bacillariophycidae</taxon>
        <taxon>Bacillariales</taxon>
        <taxon>Bacillariaceae</taxon>
        <taxon>Nitzschia</taxon>
    </lineage>
</organism>
<evidence type="ECO:0000256" key="1">
    <source>
        <dbReference type="SAM" id="MobiDB-lite"/>
    </source>
</evidence>
<reference evidence="2" key="2">
    <citation type="submission" date="2021-04" db="EMBL/GenBank/DDBJ databases">
        <authorList>
            <person name="Podell S."/>
        </authorList>
    </citation>
    <scope>NUCLEOTIDE SEQUENCE</scope>
    <source>
        <strain evidence="2">Hildebrandi</strain>
    </source>
</reference>
<feature type="region of interest" description="Disordered" evidence="1">
    <location>
        <begin position="322"/>
        <end position="453"/>
    </location>
</feature>
<sequence>METIPPAATHDVITVGRLVEVASRTWPGINKPGGVARVMEVHFDHDNDEFLNHPPGDNDDNPTGLSSVNSGAHTNRPTHVNVKYILGGSREKRVPVEYVKLAPQYESTNETTATTPANGTTTVATTKTLRDRSMLLGRCRRCGSLRKDCGSCDWVTEETKAKNDVNQRRFISGIDRKRKPVETAATHQQEQDPFSSNDDDDDEEIEKLIRKLSRRHGHYPRRRKKLQAQQKNKQPINKSIKHRNESLGRKEHQESALLTATSSNGRKSEGKATSKMNQHVQNDFLSSSEDEGHLEVRHNRRLLHQRYQAYSKLSGYSAVTSLDFPSSSSSSSSSEDEALEQIKQRRKARMVAKRKKAQGFSVLESLPTGPHQRTNTADRSTADSIDEIQGERQGDALSFPGVDADDSEGSILEQSTHSPETDRRVTTRSSTSSSDSDSMKYGNTNVLDSSSSSIDQQLLALEARARREGHRIQGQNFDGGRSALEGDFIQPEGEEAVENLPSDMVDLSKSIPYKDLAPFFDTLATKLEDEIIPDFKLKIARLQRQMREIQNPRTIRQPNNSTDDAKLPDAPATELLEQCDDLWAEARTTLIRNGSDQCRAALRRLMNDRLYRKAKKKLTISEQRSCRGPGVMDARNLRLDAIEESVEEIVHRLKRIVEQCEGECLVDADATNNERPVDSDFSNESMVSDQEGTDSSQPLLDLSFDDNDQTENERNTTTTALHLHPHASKARKNRKELRIHTKKRSRSSPNTRTSVTRKKSRDDGERMPFEHLNKIASKSSTRSNDATSNVVESILSSDESMNDDGFNPLDGEEGGTDDVSKNDAKAETHPQNKRMDRPSTVQRKTTRRRKFETSIRSPSGRNQSISQRMQAFLDANTGHGDAELLEENGVGQSLISERYMPEEEIRHQRNEPFSDGFRVSVQREKGLSRQMKRTYRPVLKQQDLSNIKSWPATAFHQNFLQMAHMAEEVPTSADAQERVADLVNALPNLFEVDSTQFLHYTINFERALHFDPHPPPSFFVILHTMLTASARAKTTQEVLLTSRTEFHWHVRFLALCVRCLKKAQSDQDLPAIFCHTGREHFVDFLIVQLLDTLHSLFMPLAWGMDTGIDLHRVLIELVPLRDALSESVNLLESSCRLLVQRFPCQQWRLHLEGSDGYISSVDPFMWKEFLQTGLPPKNPERTRFAALGDVWPEVEICSLWRIMAFIGGSRSNLEGSSAYRWQVFSKLFSAGSLATLPDMPKTKIPCAPKHLHVLKEEATCFATLLLCGNMNCLPKTDSMIVNLIQRALALQAETYAGDQRARLDCFPGPVNLKEERKQADLFLRFTDPTHLESIPVHSCTMTIFDMILECSSSYDGDRGYRDILKPSSKLLSSCLALLAGWCKNIPKKKARQVRFSKAIEDLQNTLLKNAKQLKANDHPSSDEETLFESAFPEILPVEIGCGTTRAAVFLTEASIMLRIFGCAFESSSLLSTMDFSTAIWSVIADSDLQGRQQILSDSTQKRDLYVGDPYILFANAKIMATLLFLQMNASPWHPSLGKSLRRVFEFHQREKGQTIWFGLSCIFACLDCLLDADINIRILSHVYKIIILIFQTMTSKLRCGEEQTSGDHLKYMHLTRFSPVLTRCAQIHLSAQTSSHDGVHFRYFLTVVRSIQCFLATYLSVAQPQDKENTIMQEEDELIWGGIDDEVLASMDMNAIISGSSKQRKSQEEVQLWKFLSNVVEMSKPSDRFKIDSSHLAIADVFIPSTFGKCLVSHEIIQVCDCLSFGMATAPEMEVDSDVAAIISKWIHPPIQDSEDADFFQKIGERLASNVCFLANRHSKCQKFVFKHLDALLFSLLNSLLDSRRLESFPSCNLDRILERTGNSGLEQALALLDLFNDDTLPERSQSSRIGQLQRRRREQAAEIWSFCANFGNALVVVSDAGMSRGPFSNLAHALLHVDEDLPRLFACQINLISLEKESFKVVCFLRSFISRVASCADVDIILVERVASWSLFSLTNQILGISRSLRYHEQSAANQSRDFEQSVRGSKLSNLLSCYVEIFVCLVVWIIRELRHDGSAKWNELLRVVRDKFLSPVLRRQPGEITAVLQDIAVSAKATFGINTFQESKSVGIPGCAKFFGEEFFKSIVRRSKQLLVASALNKEFRSLHNAILEAVLNAGKDEEELLVWKVGTSFPLTYKTSTNHKTISFEHPLHKEIDRYFCLVEEGSETNFDNDDRRKVHEMKQSFLTVYVLPRLCHKRLECSKRCKLLKLLSYLLECHATPSSSPPNTIRHDIQPLLDFDSVGIMIKGLTLNMHQCLGHHEIDDGFINSVFTCARNLANALVPVDGSTECLLEWSGRKVESITGKSMVQLCKAEVDAAYAWIFFQWVHCIASMVANMDEGFEADMSMVRQASREQSNHRGRGLDEEPLDLDCTFTRLEHWQAMLGDFESFLFPSRSENTPNVINVYAKESAMRNAWKGATSSEDDAVVESWRPTSSTRRSAKEFVATFVAIL</sequence>
<feature type="compositionally biased region" description="Low complexity" evidence="1">
    <location>
        <begin position="427"/>
        <end position="436"/>
    </location>
</feature>
<feature type="compositionally biased region" description="Polar residues" evidence="1">
    <location>
        <begin position="227"/>
        <end position="237"/>
    </location>
</feature>
<feature type="compositionally biased region" description="Basic and acidic residues" evidence="1">
    <location>
        <begin position="760"/>
        <end position="773"/>
    </location>
</feature>
<dbReference type="OrthoDB" id="46452at2759"/>
<feature type="region of interest" description="Disordered" evidence="1">
    <location>
        <begin position="176"/>
        <end position="276"/>
    </location>
</feature>
<reference evidence="2" key="1">
    <citation type="journal article" date="2021" name="Sci. Rep.">
        <title>Diploid genomic architecture of Nitzschia inconspicua, an elite biomass production diatom.</title>
        <authorList>
            <person name="Oliver A."/>
            <person name="Podell S."/>
            <person name="Pinowska A."/>
            <person name="Traller J.C."/>
            <person name="Smith S.R."/>
            <person name="McClure R."/>
            <person name="Beliaev A."/>
            <person name="Bohutskyi P."/>
            <person name="Hill E.A."/>
            <person name="Rabines A."/>
            <person name="Zheng H."/>
            <person name="Allen L.Z."/>
            <person name="Kuo A."/>
            <person name="Grigoriev I.V."/>
            <person name="Allen A.E."/>
            <person name="Hazlebeck D."/>
            <person name="Allen E.E."/>
        </authorList>
    </citation>
    <scope>NUCLEOTIDE SEQUENCE</scope>
    <source>
        <strain evidence="2">Hildebrandi</strain>
    </source>
</reference>
<feature type="compositionally biased region" description="Polar residues" evidence="1">
    <location>
        <begin position="776"/>
        <end position="799"/>
    </location>
</feature>
<dbReference type="Proteomes" id="UP000693970">
    <property type="component" value="Unassembled WGS sequence"/>
</dbReference>
<feature type="compositionally biased region" description="Basic residues" evidence="1">
    <location>
        <begin position="210"/>
        <end position="226"/>
    </location>
</feature>
<feature type="compositionally biased region" description="Basic residues" evidence="1">
    <location>
        <begin position="723"/>
        <end position="746"/>
    </location>
</feature>
<feature type="compositionally biased region" description="Basic residues" evidence="1">
    <location>
        <begin position="344"/>
        <end position="357"/>
    </location>
</feature>
<feature type="compositionally biased region" description="Polar residues" evidence="1">
    <location>
        <begin position="256"/>
        <end position="265"/>
    </location>
</feature>
<comment type="caution">
    <text evidence="2">The sequence shown here is derived from an EMBL/GenBank/DDBJ whole genome shotgun (WGS) entry which is preliminary data.</text>
</comment>
<feature type="compositionally biased region" description="Polar residues" evidence="1">
    <location>
        <begin position="371"/>
        <end position="383"/>
    </location>
</feature>
<evidence type="ECO:0000313" key="2">
    <source>
        <dbReference type="EMBL" id="KAG7353451.1"/>
    </source>
</evidence>
<feature type="compositionally biased region" description="Polar residues" evidence="1">
    <location>
        <begin position="61"/>
        <end position="76"/>
    </location>
</feature>
<feature type="compositionally biased region" description="Polar residues" evidence="1">
    <location>
        <begin position="854"/>
        <end position="864"/>
    </location>
</feature>
<feature type="compositionally biased region" description="Polar residues" evidence="1">
    <location>
        <begin position="185"/>
        <end position="196"/>
    </location>
</feature>
<feature type="region of interest" description="Disordered" evidence="1">
    <location>
        <begin position="671"/>
        <end position="864"/>
    </location>
</feature>
<feature type="region of interest" description="Disordered" evidence="1">
    <location>
        <begin position="46"/>
        <end position="76"/>
    </location>
</feature>
<keyword evidence="3" id="KW-1185">Reference proteome</keyword>
<protein>
    <submittedName>
        <fullName evidence="2">Uncharacterized protein</fullName>
    </submittedName>
</protein>
<proteinExistence type="predicted"/>
<feature type="compositionally biased region" description="Basic and acidic residues" evidence="1">
    <location>
        <begin position="242"/>
        <end position="254"/>
    </location>
</feature>
<feature type="compositionally biased region" description="Basic and acidic residues" evidence="1">
    <location>
        <begin position="818"/>
        <end position="837"/>
    </location>
</feature>